<comment type="caution">
    <text evidence="2">The sequence shown here is derived from an EMBL/GenBank/DDBJ whole genome shotgun (WGS) entry which is preliminary data.</text>
</comment>
<feature type="chain" id="PRO_5019269761" description="Lipocalin-like domain-containing protein" evidence="1">
    <location>
        <begin position="27"/>
        <end position="192"/>
    </location>
</feature>
<evidence type="ECO:0000313" key="3">
    <source>
        <dbReference type="Proteomes" id="UP000284366"/>
    </source>
</evidence>
<name>A0A412Y025_9BACE</name>
<evidence type="ECO:0000256" key="1">
    <source>
        <dbReference type="SAM" id="SignalP"/>
    </source>
</evidence>
<evidence type="ECO:0008006" key="4">
    <source>
        <dbReference type="Google" id="ProtNLM"/>
    </source>
</evidence>
<accession>A0A412Y025</accession>
<dbReference type="PROSITE" id="PS51257">
    <property type="entry name" value="PROKAR_LIPOPROTEIN"/>
    <property type="match status" value="1"/>
</dbReference>
<protein>
    <recommendedName>
        <fullName evidence="4">Lipocalin-like domain-containing protein</fullName>
    </recommendedName>
</protein>
<dbReference type="AlphaFoldDB" id="A0A412Y025"/>
<dbReference type="RefSeq" id="WP_118481652.1">
    <property type="nucleotide sequence ID" value="NZ_JAQCUW010000011.1"/>
</dbReference>
<feature type="signal peptide" evidence="1">
    <location>
        <begin position="1"/>
        <end position="26"/>
    </location>
</feature>
<proteinExistence type="predicted"/>
<dbReference type="EMBL" id="QRZG01000030">
    <property type="protein sequence ID" value="RGV50378.1"/>
    <property type="molecule type" value="Genomic_DNA"/>
</dbReference>
<sequence length="192" mass="21058">MKKKFINVVQMSFMAIAVLTALTFTACSSDDDTEGGNNGSMVSVKHAATGIIDTYKVISADYTDYTASLAPSNEICLNAVLKENEDAISWYEFQFIATQYQETENGTVKDFTGFKNLKEGSRLIISSRRLFFFIGGSMSDEETYGASNPHGEVIVKGINGNNLTLELKDFSFTNYGAKAETIINATIQYAPN</sequence>
<organism evidence="2 3">
    <name type="scientific">Bacteroides clarus</name>
    <dbReference type="NCBI Taxonomy" id="626929"/>
    <lineage>
        <taxon>Bacteria</taxon>
        <taxon>Pseudomonadati</taxon>
        <taxon>Bacteroidota</taxon>
        <taxon>Bacteroidia</taxon>
        <taxon>Bacteroidales</taxon>
        <taxon>Bacteroidaceae</taxon>
        <taxon>Bacteroides</taxon>
    </lineage>
</organism>
<reference evidence="2 3" key="1">
    <citation type="submission" date="2018-08" db="EMBL/GenBank/DDBJ databases">
        <title>A genome reference for cultivated species of the human gut microbiota.</title>
        <authorList>
            <person name="Zou Y."/>
            <person name="Xue W."/>
            <person name="Luo G."/>
        </authorList>
    </citation>
    <scope>NUCLEOTIDE SEQUENCE [LARGE SCALE GENOMIC DNA]</scope>
    <source>
        <strain evidence="2 3">AF14-27</strain>
    </source>
</reference>
<gene>
    <name evidence="2" type="ORF">DWW09_14815</name>
</gene>
<keyword evidence="1" id="KW-0732">Signal</keyword>
<dbReference type="Proteomes" id="UP000284366">
    <property type="component" value="Unassembled WGS sequence"/>
</dbReference>
<evidence type="ECO:0000313" key="2">
    <source>
        <dbReference type="EMBL" id="RGV50378.1"/>
    </source>
</evidence>